<feature type="domain" description="C3H1-type" evidence="7">
    <location>
        <begin position="1"/>
        <end position="28"/>
    </location>
</feature>
<dbReference type="InterPro" id="IPR027370">
    <property type="entry name" value="Znf-RING_euk"/>
</dbReference>
<dbReference type="SUPFAM" id="SSF57850">
    <property type="entry name" value="RING/U-box"/>
    <property type="match status" value="1"/>
</dbReference>
<evidence type="ECO:0000259" key="6">
    <source>
        <dbReference type="PROSITE" id="PS50089"/>
    </source>
</evidence>
<evidence type="ECO:0000256" key="2">
    <source>
        <dbReference type="ARBA" id="ARBA00022771"/>
    </source>
</evidence>
<keyword evidence="9" id="KW-1185">Reference proteome</keyword>
<keyword evidence="1 4" id="KW-0479">Metal-binding</keyword>
<name>A0AAV0WCW5_9HEMI</name>
<dbReference type="GO" id="GO:0008270">
    <property type="term" value="F:zinc ion binding"/>
    <property type="evidence" value="ECO:0007669"/>
    <property type="project" value="UniProtKB-KW"/>
</dbReference>
<feature type="compositionally biased region" description="Low complexity" evidence="5">
    <location>
        <begin position="93"/>
        <end position="102"/>
    </location>
</feature>
<evidence type="ECO:0000313" key="9">
    <source>
        <dbReference type="Proteomes" id="UP001160148"/>
    </source>
</evidence>
<proteinExistence type="predicted"/>
<gene>
    <name evidence="8" type="ORF">MEUPH1_LOCUS9591</name>
</gene>
<feature type="domain" description="RING-type" evidence="6">
    <location>
        <begin position="229"/>
        <end position="267"/>
    </location>
</feature>
<dbReference type="PANTHER" id="PTHR23327">
    <property type="entry name" value="RING FINGER PROTEIN 127"/>
    <property type="match status" value="1"/>
</dbReference>
<dbReference type="Pfam" id="PF13445">
    <property type="entry name" value="zf-RING_UBOX"/>
    <property type="match status" value="1"/>
</dbReference>
<organism evidence="8 9">
    <name type="scientific">Macrosiphum euphorbiae</name>
    <name type="common">potato aphid</name>
    <dbReference type="NCBI Taxonomy" id="13131"/>
    <lineage>
        <taxon>Eukaryota</taxon>
        <taxon>Metazoa</taxon>
        <taxon>Ecdysozoa</taxon>
        <taxon>Arthropoda</taxon>
        <taxon>Hexapoda</taxon>
        <taxon>Insecta</taxon>
        <taxon>Pterygota</taxon>
        <taxon>Neoptera</taxon>
        <taxon>Paraneoptera</taxon>
        <taxon>Hemiptera</taxon>
        <taxon>Sternorrhyncha</taxon>
        <taxon>Aphidomorpha</taxon>
        <taxon>Aphidoidea</taxon>
        <taxon>Aphididae</taxon>
        <taxon>Macrosiphini</taxon>
        <taxon>Macrosiphum</taxon>
    </lineage>
</organism>
<dbReference type="InterPro" id="IPR000571">
    <property type="entry name" value="Znf_CCCH"/>
</dbReference>
<dbReference type="Proteomes" id="UP001160148">
    <property type="component" value="Unassembled WGS sequence"/>
</dbReference>
<dbReference type="Gene3D" id="3.30.40.10">
    <property type="entry name" value="Zinc/RING finger domain, C3HC4 (zinc finger)"/>
    <property type="match status" value="1"/>
</dbReference>
<accession>A0AAV0WCW5</accession>
<dbReference type="PROSITE" id="PS50103">
    <property type="entry name" value="ZF_C3H1"/>
    <property type="match status" value="1"/>
</dbReference>
<dbReference type="InterPro" id="IPR001841">
    <property type="entry name" value="Znf_RING"/>
</dbReference>
<evidence type="ECO:0000256" key="4">
    <source>
        <dbReference type="PROSITE-ProRule" id="PRU00723"/>
    </source>
</evidence>
<comment type="caution">
    <text evidence="8">The sequence shown here is derived from an EMBL/GenBank/DDBJ whole genome shotgun (WGS) entry which is preliminary data.</text>
</comment>
<dbReference type="AlphaFoldDB" id="A0AAV0WCW5"/>
<dbReference type="PANTHER" id="PTHR23327:SF51">
    <property type="entry name" value="TRANSCRIPTIONAL REGULATOR OF YEAST FORM ADHERENCE 3"/>
    <property type="match status" value="1"/>
</dbReference>
<reference evidence="8 9" key="1">
    <citation type="submission" date="2023-01" db="EMBL/GenBank/DDBJ databases">
        <authorList>
            <person name="Whitehead M."/>
        </authorList>
    </citation>
    <scope>NUCLEOTIDE SEQUENCE [LARGE SCALE GENOMIC DNA]</scope>
</reference>
<evidence type="ECO:0000313" key="8">
    <source>
        <dbReference type="EMBL" id="CAI6353471.1"/>
    </source>
</evidence>
<evidence type="ECO:0000256" key="5">
    <source>
        <dbReference type="SAM" id="MobiDB-lite"/>
    </source>
</evidence>
<feature type="zinc finger region" description="C3H1-type" evidence="4">
    <location>
        <begin position="1"/>
        <end position="28"/>
    </location>
</feature>
<dbReference type="InterPro" id="IPR017907">
    <property type="entry name" value="Znf_RING_CS"/>
</dbReference>
<evidence type="ECO:0008006" key="10">
    <source>
        <dbReference type="Google" id="ProtNLM"/>
    </source>
</evidence>
<dbReference type="InterPro" id="IPR013083">
    <property type="entry name" value="Znf_RING/FYVE/PHD"/>
</dbReference>
<evidence type="ECO:0000256" key="1">
    <source>
        <dbReference type="ARBA" id="ARBA00022723"/>
    </source>
</evidence>
<dbReference type="PROSITE" id="PS50089">
    <property type="entry name" value="ZF_RING_2"/>
    <property type="match status" value="1"/>
</dbReference>
<feature type="region of interest" description="Disordered" evidence="5">
    <location>
        <begin position="77"/>
        <end position="102"/>
    </location>
</feature>
<dbReference type="PROSITE" id="PS00518">
    <property type="entry name" value="ZF_RING_1"/>
    <property type="match status" value="1"/>
</dbReference>
<dbReference type="EMBL" id="CARXXK010000002">
    <property type="protein sequence ID" value="CAI6353471.1"/>
    <property type="molecule type" value="Genomic_DNA"/>
</dbReference>
<dbReference type="SMART" id="SM00184">
    <property type="entry name" value="RING"/>
    <property type="match status" value="1"/>
</dbReference>
<evidence type="ECO:0000259" key="7">
    <source>
        <dbReference type="PROSITE" id="PS50103"/>
    </source>
</evidence>
<sequence>MAHSGMCEFYLRGECRYGVKCWNRHGFEEEFRGQPYLNADTYRRSLQSSIKDIRRIERAKAKAAQRNAYNMNAVNEQLPEQNYRERPDQHTITAPTSSAPTSRAQLDYHYESPAQNTSTISTNALIAQIQVQDLCARPYQSSSTSTNSTNASTAQVQAQDLQLQLEAPMRPILKKPVNSKIATEMIANELSAASNFNALHQKNMKESTENHGSLWDDILLSAIDSNLLCNICLEIFIKPTVLNCSHTFCESCIDVWTDRVVACPICRVEVKSKSYCLTLEGFIEKIVEHLPKEIKDKREAAIKDRIITKRNKSYTNNCPPNRNEWEVVRMNLHQRLLNAGFENDPVVDYITRQEEIENRNITRPYNSSTRH</sequence>
<evidence type="ECO:0000256" key="3">
    <source>
        <dbReference type="ARBA" id="ARBA00022833"/>
    </source>
</evidence>
<keyword evidence="2 4" id="KW-0863">Zinc-finger</keyword>
<keyword evidence="3 4" id="KW-0862">Zinc</keyword>
<protein>
    <recommendedName>
        <fullName evidence="10">RING-type E3 ubiquitin transferase</fullName>
    </recommendedName>
</protein>